<dbReference type="InterPro" id="IPR011008">
    <property type="entry name" value="Dimeric_a/b-barrel"/>
</dbReference>
<keyword evidence="3 10" id="KW-0479">Metal-binding</keyword>
<evidence type="ECO:0000313" key="14">
    <source>
        <dbReference type="Proteomes" id="UP000215332"/>
    </source>
</evidence>
<evidence type="ECO:0000256" key="3">
    <source>
        <dbReference type="ARBA" id="ARBA00022723"/>
    </source>
</evidence>
<organism evidence="13 14">
    <name type="scientific">Cutibacterium granulosum</name>
    <dbReference type="NCBI Taxonomy" id="33011"/>
    <lineage>
        <taxon>Bacteria</taxon>
        <taxon>Bacillati</taxon>
        <taxon>Actinomycetota</taxon>
        <taxon>Actinomycetes</taxon>
        <taxon>Propionibacteriales</taxon>
        <taxon>Propionibacteriaceae</taxon>
        <taxon>Cutibacterium</taxon>
    </lineage>
</organism>
<dbReference type="GO" id="GO:0020037">
    <property type="term" value="F:heme binding"/>
    <property type="evidence" value="ECO:0007669"/>
    <property type="project" value="InterPro"/>
</dbReference>
<feature type="region of interest" description="Disordered" evidence="12">
    <location>
        <begin position="421"/>
        <end position="469"/>
    </location>
</feature>
<dbReference type="NCBIfam" id="NF042928">
    <property type="entry name" value="HemQ_actino"/>
    <property type="match status" value="1"/>
</dbReference>
<comment type="function">
    <text evidence="10">Involved in coproporphyrin-dependent heme b biosynthesis. Catalyzes the insertion of ferrous iron into coproporphyrin III to form Fe-coproporphyrin III.</text>
</comment>
<dbReference type="eggNOG" id="COG0276">
    <property type="taxonomic scope" value="Bacteria"/>
</dbReference>
<feature type="compositionally biased region" description="Low complexity" evidence="12">
    <location>
        <begin position="491"/>
        <end position="512"/>
    </location>
</feature>
<dbReference type="EC" id="1.3.98.5" evidence="11"/>
<comment type="caution">
    <text evidence="10">Lacks conserved residue(s) required for the propagation of feature annotation.</text>
</comment>
<evidence type="ECO:0000256" key="1">
    <source>
        <dbReference type="ARBA" id="ARBA00004744"/>
    </source>
</evidence>
<evidence type="ECO:0000256" key="8">
    <source>
        <dbReference type="ARBA" id="ARBA00024536"/>
    </source>
</evidence>
<comment type="function">
    <text evidence="11">Involved in coproporphyrin-dependent heme b biosynthesis. Catalyzes the decarboxylation of Fe-coproporphyrin III (coproheme) to heme b (protoheme IX), the last step of the pathway. The reaction occurs in a stepwise manner with a three-propionate intermediate.</text>
</comment>
<dbReference type="Pfam" id="PF00762">
    <property type="entry name" value="Ferrochelatase"/>
    <property type="match status" value="1"/>
</dbReference>
<dbReference type="CDD" id="cd00419">
    <property type="entry name" value="Ferrochelatase_C"/>
    <property type="match status" value="1"/>
</dbReference>
<feature type="binding site" evidence="10">
    <location>
        <position position="225"/>
    </location>
    <ligand>
        <name>Fe(2+)</name>
        <dbReference type="ChEBI" id="CHEBI:29033"/>
    </ligand>
</feature>
<keyword evidence="5 10" id="KW-0350">Heme biosynthesis</keyword>
<dbReference type="InterPro" id="IPR010644">
    <property type="entry name" value="ChdC/CLD"/>
</dbReference>
<comment type="catalytic activity">
    <reaction evidence="11">
        <text>Fe-coproporphyrin III + H2O2 + H(+) = harderoheme III + CO2 + 2 H2O</text>
        <dbReference type="Rhea" id="RHEA:57940"/>
        <dbReference type="ChEBI" id="CHEBI:15377"/>
        <dbReference type="ChEBI" id="CHEBI:15378"/>
        <dbReference type="ChEBI" id="CHEBI:16240"/>
        <dbReference type="ChEBI" id="CHEBI:16526"/>
        <dbReference type="ChEBI" id="CHEBI:68438"/>
        <dbReference type="ChEBI" id="CHEBI:142463"/>
    </reaction>
</comment>
<dbReference type="Proteomes" id="UP000215332">
    <property type="component" value="Chromosome 1"/>
</dbReference>
<dbReference type="Gene3D" id="3.40.50.1400">
    <property type="match status" value="2"/>
</dbReference>
<dbReference type="InterPro" id="IPR033659">
    <property type="entry name" value="Ferrochelatase_N"/>
</dbReference>
<dbReference type="GO" id="GO:0005737">
    <property type="term" value="C:cytoplasm"/>
    <property type="evidence" value="ECO:0007669"/>
    <property type="project" value="UniProtKB-SubCell"/>
</dbReference>
<feature type="region of interest" description="Disordered" evidence="12">
    <location>
        <begin position="544"/>
        <end position="583"/>
    </location>
</feature>
<dbReference type="Pfam" id="PF06778">
    <property type="entry name" value="Chlor_dismutase"/>
    <property type="match status" value="1"/>
</dbReference>
<proteinExistence type="inferred from homology"/>
<feature type="compositionally biased region" description="Polar residues" evidence="12">
    <location>
        <begin position="31"/>
        <end position="41"/>
    </location>
</feature>
<reference evidence="13 14" key="1">
    <citation type="submission" date="2017-06" db="EMBL/GenBank/DDBJ databases">
        <authorList>
            <consortium name="Pathogen Informatics"/>
        </authorList>
    </citation>
    <scope>NUCLEOTIDE SEQUENCE [LARGE SCALE GENOMIC DNA]</scope>
    <source>
        <strain evidence="13 14">NCTC11865</strain>
    </source>
</reference>
<dbReference type="PANTHER" id="PTHR36843:SF1">
    <property type="entry name" value="COPROHEME DECARBOXYLASE"/>
    <property type="match status" value="1"/>
</dbReference>
<dbReference type="Gene3D" id="3.30.70.1030">
    <property type="entry name" value="Apc35880, domain 1"/>
    <property type="match status" value="2"/>
</dbReference>
<dbReference type="InterPro" id="IPR001015">
    <property type="entry name" value="Ferrochelatase"/>
</dbReference>
<evidence type="ECO:0000313" key="13">
    <source>
        <dbReference type="EMBL" id="SNV28837.1"/>
    </source>
</evidence>
<accession>A0A239W2V8</accession>
<feature type="binding site" description="axial binding residue" evidence="11">
    <location>
        <position position="734"/>
    </location>
    <ligand>
        <name>Fe-coproporphyrin III</name>
        <dbReference type="ChEBI" id="CHEBI:68438"/>
    </ligand>
    <ligandPart>
        <name>Fe</name>
        <dbReference type="ChEBI" id="CHEBI:18248"/>
    </ligandPart>
</feature>
<comment type="cofactor">
    <cofactor evidence="11">
        <name>Fe-coproporphyrin III</name>
        <dbReference type="ChEBI" id="CHEBI:68438"/>
    </cofactor>
    <text evidence="11">Fe-coproporphyrin III acts as both substrate and redox cofactor.</text>
</comment>
<feature type="region of interest" description="Disordered" evidence="12">
    <location>
        <begin position="1"/>
        <end position="42"/>
    </location>
</feature>
<dbReference type="AlphaFoldDB" id="A0A239W2V8"/>
<dbReference type="PANTHER" id="PTHR36843">
    <property type="entry name" value="HEME-DEPENDENT PEROXIDASE YWFI-RELATED"/>
    <property type="match status" value="1"/>
</dbReference>
<comment type="catalytic activity">
    <reaction evidence="11">
        <text>harderoheme III + H2O2 + H(+) = heme b + CO2 + 2 H2O</text>
        <dbReference type="Rhea" id="RHEA:57944"/>
        <dbReference type="ChEBI" id="CHEBI:15377"/>
        <dbReference type="ChEBI" id="CHEBI:15378"/>
        <dbReference type="ChEBI" id="CHEBI:16240"/>
        <dbReference type="ChEBI" id="CHEBI:16526"/>
        <dbReference type="ChEBI" id="CHEBI:60344"/>
        <dbReference type="ChEBI" id="CHEBI:142463"/>
    </reaction>
</comment>
<dbReference type="GO" id="GO:0046872">
    <property type="term" value="F:metal ion binding"/>
    <property type="evidence" value="ECO:0007669"/>
    <property type="project" value="UniProtKB-KW"/>
</dbReference>
<name>A0A239W2V8_9ACTN</name>
<keyword evidence="10" id="KW-0963">Cytoplasm</keyword>
<feature type="binding site" evidence="10">
    <location>
        <position position="317"/>
    </location>
    <ligand>
        <name>Fe(2+)</name>
        <dbReference type="ChEBI" id="CHEBI:29033"/>
    </ligand>
</feature>
<dbReference type="UniPathway" id="UPA00252"/>
<dbReference type="InterPro" id="IPR033644">
    <property type="entry name" value="Ferrochelatase_C"/>
</dbReference>
<feature type="binding site" evidence="10">
    <location>
        <position position="96"/>
    </location>
    <ligand>
        <name>Fe-coproporphyrin III</name>
        <dbReference type="ChEBI" id="CHEBI:68438"/>
    </ligand>
</feature>
<evidence type="ECO:0000256" key="4">
    <source>
        <dbReference type="ARBA" id="ARBA00023004"/>
    </source>
</evidence>
<evidence type="ECO:0000256" key="11">
    <source>
        <dbReference type="HAMAP-Rule" id="MF_02244"/>
    </source>
</evidence>
<comment type="catalytic activity">
    <reaction evidence="9">
        <text>Fe-coproporphyrin III + 2 H2O2 + 2 H(+) = heme b + 2 CO2 + 4 H2O</text>
        <dbReference type="Rhea" id="RHEA:56516"/>
        <dbReference type="ChEBI" id="CHEBI:15377"/>
        <dbReference type="ChEBI" id="CHEBI:15378"/>
        <dbReference type="ChEBI" id="CHEBI:16240"/>
        <dbReference type="ChEBI" id="CHEBI:16526"/>
        <dbReference type="ChEBI" id="CHEBI:60344"/>
        <dbReference type="ChEBI" id="CHEBI:68438"/>
        <dbReference type="EC" id="1.3.98.5"/>
    </reaction>
    <physiologicalReaction direction="left-to-right" evidence="9">
        <dbReference type="Rhea" id="RHEA:56517"/>
    </physiologicalReaction>
</comment>
<evidence type="ECO:0000256" key="10">
    <source>
        <dbReference type="HAMAP-Rule" id="MF_00323"/>
    </source>
</evidence>
<keyword evidence="11" id="KW-0560">Oxidoreductase</keyword>
<dbReference type="HAMAP" id="MF_02244">
    <property type="entry name" value="Coproheme_decarbox_2"/>
    <property type="match status" value="1"/>
</dbReference>
<dbReference type="EMBL" id="LT906441">
    <property type="protein sequence ID" value="SNV28837.1"/>
    <property type="molecule type" value="Genomic_DNA"/>
</dbReference>
<evidence type="ECO:0000256" key="9">
    <source>
        <dbReference type="ARBA" id="ARBA00049896"/>
    </source>
</evidence>
<evidence type="ECO:0000256" key="6">
    <source>
        <dbReference type="ARBA" id="ARBA00023239"/>
    </source>
</evidence>
<keyword evidence="4 10" id="KW-0408">Iron</keyword>
<dbReference type="GO" id="GO:0006785">
    <property type="term" value="P:heme B biosynthetic process"/>
    <property type="evidence" value="ECO:0007669"/>
    <property type="project" value="UniProtKB-UniRule"/>
</dbReference>
<dbReference type="RefSeq" id="WP_231933771.1">
    <property type="nucleotide sequence ID" value="NZ_LT906441.1"/>
</dbReference>
<evidence type="ECO:0000256" key="2">
    <source>
        <dbReference type="ARBA" id="ARBA00022617"/>
    </source>
</evidence>
<comment type="similarity">
    <text evidence="10">Belongs to the ferrochelatase family.</text>
</comment>
<feature type="active site" evidence="11">
    <location>
        <position position="711"/>
    </location>
</feature>
<keyword evidence="2 11" id="KW-0349">Heme</keyword>
<evidence type="ECO:0000256" key="5">
    <source>
        <dbReference type="ARBA" id="ARBA00023133"/>
    </source>
</evidence>
<dbReference type="GO" id="GO:0004325">
    <property type="term" value="F:ferrochelatase activity"/>
    <property type="evidence" value="ECO:0007669"/>
    <property type="project" value="UniProtKB-UniRule"/>
</dbReference>
<keyword evidence="7 10" id="KW-0627">Porphyrin biosynthesis</keyword>
<dbReference type="KEGG" id="cgrn:4412665_00198"/>
<dbReference type="eggNOG" id="COG3253">
    <property type="taxonomic scope" value="Bacteria"/>
</dbReference>
<keyword evidence="6 10" id="KW-0456">Lyase</keyword>
<feature type="compositionally biased region" description="Low complexity" evidence="12">
    <location>
        <begin position="446"/>
        <end position="465"/>
    </location>
</feature>
<comment type="similarity">
    <text evidence="11">Belongs to the ChdC family. Type 2 subfamily.</text>
</comment>
<feature type="binding site" evidence="10">
    <location>
        <position position="165"/>
    </location>
    <ligand>
        <name>Fe-coproporphyrin III</name>
        <dbReference type="ChEBI" id="CHEBI:68438"/>
    </ligand>
</feature>
<protein>
    <recommendedName>
        <fullName evidence="10 11">Multifunctional fusion protein</fullName>
    </recommendedName>
    <domain>
        <recommendedName>
            <fullName evidence="11">Coproheme decarboxylase</fullName>
            <ecNumber evidence="11">1.3.98.5</ecNumber>
        </recommendedName>
        <alternativeName>
            <fullName evidence="11">Coproheme III oxidative decarboxylase</fullName>
        </alternativeName>
        <alternativeName>
            <fullName evidence="11">Hydrogen peroxide-dependent heme synthase</fullName>
        </alternativeName>
    </domain>
    <domain>
        <recommendedName>
            <fullName evidence="10">Coproporphyrin III ferrochelatase</fullName>
            <ecNumber evidence="10">4.99.1.9</ecNumber>
        </recommendedName>
    </domain>
</protein>
<dbReference type="EC" id="4.99.1.9" evidence="10"/>
<evidence type="ECO:0000256" key="7">
    <source>
        <dbReference type="ARBA" id="ARBA00023244"/>
    </source>
</evidence>
<dbReference type="GO" id="GO:0016634">
    <property type="term" value="F:oxidoreductase activity, acting on the CH-CH group of donors, oxygen as acceptor"/>
    <property type="evidence" value="ECO:0007669"/>
    <property type="project" value="UniProtKB-UniRule"/>
</dbReference>
<dbReference type="HAMAP" id="MF_00323">
    <property type="entry name" value="Ferrochelatase"/>
    <property type="match status" value="1"/>
</dbReference>
<dbReference type="SUPFAM" id="SSF54909">
    <property type="entry name" value="Dimeric alpha+beta barrel"/>
    <property type="match status" value="1"/>
</dbReference>
<feature type="region of interest" description="Disordered" evidence="12">
    <location>
        <begin position="483"/>
        <end position="520"/>
    </location>
</feature>
<dbReference type="CDD" id="cd03411">
    <property type="entry name" value="Ferrochelatase_N"/>
    <property type="match status" value="1"/>
</dbReference>
<sequence length="811" mass="86616">MSDDSFFAAPRPDSSRPDATGSAAGRPETSAPGTSTATISSDDPLYPYDAVVVASFGGPHNNDEVTPFLEHVSGGRIPPARLQAVAEHYYRMDGMSPINPATDQLVDALRQAVVQTGSAVPLVLGNRHGAPFLSDVLRRLRDEGARRILMVPTTAFSSYSGCRQYREDAASALAEAGVTDMTIDMLPPFHEAPGFSTANAHAVMNAFSQIPPTPLQATRVVFVTHSIPQGMQDASGNGRPGSDYVTQHMQVASHVADLVHQSFGNMPSWDLAYCSRSGRPSDPWLEPDINDYLRTLPGQGVTSVVICPLGFVTDHMEVVNDLDVEASRTARELGLSVARSATVGTHPSLISDIVTFMRARAAQALGKGQVPGSWPSPCMAGCCLRGDGSPCRPAISGSDELPQESTSMDHDDAPARVRVDHRDDAPSQGGSHAIDGPRASADSGHSSEAAAEPAADPSARGAAGSQADPAPIPVVALAGEAAPAGRKLTDEPAPASGDDSASAASTPSTPARSADHVDEDENDVVVAPARAASEHDLPGRAERLSQEPAGQGAPHEVVTDQPTASDEVPEGSYTEPTDPRDHSVIPAEVNQASLWAMYSVFKVSKPLPASGDRRAAIVSESTAWVDESGVETRGWYDLGGLRADADVLVWWTADTPEALQDAYHRLRGSALGAYLEPVWSSLAVHRPAEFNKRHLPSCFAGVAPRRWAAFYPFVRTKDWYLLDPAERSTMLREHGIAGARSTDVKASTLASFALGDYEWILALEGDDLSRVVDVMKDLRYVEARRYVAIDIPFYTGERVEPQVWADRQQHR</sequence>
<comment type="pathway">
    <text evidence="1 10">Porphyrin-containing compound metabolism; protoheme biosynthesis.</text>
</comment>
<comment type="subcellular location">
    <subcellularLocation>
        <location evidence="10">Cytoplasm</location>
    </subcellularLocation>
</comment>
<dbReference type="SUPFAM" id="SSF53800">
    <property type="entry name" value="Chelatase"/>
    <property type="match status" value="1"/>
</dbReference>
<comment type="catalytic activity">
    <reaction evidence="8">
        <text>Fe-coproporphyrin III + 2 H(+) = coproporphyrin III + Fe(2+)</text>
        <dbReference type="Rhea" id="RHEA:49572"/>
        <dbReference type="ChEBI" id="CHEBI:15378"/>
        <dbReference type="ChEBI" id="CHEBI:29033"/>
        <dbReference type="ChEBI" id="CHEBI:68438"/>
        <dbReference type="ChEBI" id="CHEBI:131725"/>
        <dbReference type="EC" id="4.99.1.9"/>
    </reaction>
    <physiologicalReaction direction="right-to-left" evidence="8">
        <dbReference type="Rhea" id="RHEA:49574"/>
    </physiologicalReaction>
</comment>
<evidence type="ECO:0000256" key="12">
    <source>
        <dbReference type="SAM" id="MobiDB-lite"/>
    </source>
</evidence>
<gene>
    <name evidence="10" type="primary">cpfC</name>
    <name evidence="11" type="synonym">chdC</name>
    <name evidence="13" type="ORF">SAMEA4412665_00198</name>
</gene>